<dbReference type="GO" id="GO:0005886">
    <property type="term" value="C:plasma membrane"/>
    <property type="evidence" value="ECO:0007669"/>
    <property type="project" value="UniProtKB-SubCell"/>
</dbReference>
<name>A0A381XZY3_9ZZZZ</name>
<gene>
    <name evidence="8" type="ORF">METZ01_LOCUS123203</name>
</gene>
<sequence>MKKHLPALAVISAAILWSFDGFLRQNLYMLPSFLIISLEHVIGALIFFPLLIKGWREVSALSQRGWISVLWISICGGILGTFFYTKALSYVNYINLSVVVLLQKFQPIFAIALAAIILKEKITARFLGLAIAAIIGGYLVTFGDHPLNEWDNRTIIAALLALLAAFSWGTSTVLGKHALKRLSFTTLTSLRLTITGAITLFALFSTGQYEAVYGMTLSHWKFLLLIVLSTGSLALFIYYYGLNHLPASHVTLYELFWPLSAVAMDWFIRGNIMSPFQVIGAALLLGSIILLSRENHFGQAQ</sequence>
<dbReference type="InterPro" id="IPR050638">
    <property type="entry name" value="AA-Vitamin_Transporters"/>
</dbReference>
<dbReference type="PANTHER" id="PTHR32322">
    <property type="entry name" value="INNER MEMBRANE TRANSPORTER"/>
    <property type="match status" value="1"/>
</dbReference>
<evidence type="ECO:0000313" key="8">
    <source>
        <dbReference type="EMBL" id="SVA70349.1"/>
    </source>
</evidence>
<evidence type="ECO:0000256" key="1">
    <source>
        <dbReference type="ARBA" id="ARBA00004651"/>
    </source>
</evidence>
<protein>
    <recommendedName>
        <fullName evidence="7">EamA domain-containing protein</fullName>
    </recommendedName>
</protein>
<comment type="subcellular location">
    <subcellularLocation>
        <location evidence="1">Cell membrane</location>
        <topology evidence="1">Multi-pass membrane protein</topology>
    </subcellularLocation>
</comment>
<organism evidence="8">
    <name type="scientific">marine metagenome</name>
    <dbReference type="NCBI Taxonomy" id="408172"/>
    <lineage>
        <taxon>unclassified sequences</taxon>
        <taxon>metagenomes</taxon>
        <taxon>ecological metagenomes</taxon>
    </lineage>
</organism>
<feature type="transmembrane region" description="Helical" evidence="6">
    <location>
        <begin position="96"/>
        <end position="118"/>
    </location>
</feature>
<keyword evidence="3 6" id="KW-0812">Transmembrane</keyword>
<evidence type="ECO:0000256" key="5">
    <source>
        <dbReference type="ARBA" id="ARBA00023136"/>
    </source>
</evidence>
<feature type="transmembrane region" description="Helical" evidence="6">
    <location>
        <begin position="155"/>
        <end position="175"/>
    </location>
</feature>
<feature type="transmembrane region" description="Helical" evidence="6">
    <location>
        <begin position="64"/>
        <end position="84"/>
    </location>
</feature>
<dbReference type="Pfam" id="PF00892">
    <property type="entry name" value="EamA"/>
    <property type="match status" value="2"/>
</dbReference>
<feature type="transmembrane region" description="Helical" evidence="6">
    <location>
        <begin position="28"/>
        <end position="52"/>
    </location>
</feature>
<feature type="transmembrane region" description="Helical" evidence="6">
    <location>
        <begin position="125"/>
        <end position="143"/>
    </location>
</feature>
<dbReference type="AlphaFoldDB" id="A0A381XZY3"/>
<feature type="domain" description="EamA" evidence="7">
    <location>
        <begin position="156"/>
        <end position="292"/>
    </location>
</feature>
<reference evidence="8" key="1">
    <citation type="submission" date="2018-05" db="EMBL/GenBank/DDBJ databases">
        <authorList>
            <person name="Lanie J.A."/>
            <person name="Ng W.-L."/>
            <person name="Kazmierczak K.M."/>
            <person name="Andrzejewski T.M."/>
            <person name="Davidsen T.M."/>
            <person name="Wayne K.J."/>
            <person name="Tettelin H."/>
            <person name="Glass J.I."/>
            <person name="Rusch D."/>
            <person name="Podicherti R."/>
            <person name="Tsui H.-C.T."/>
            <person name="Winkler M.E."/>
        </authorList>
    </citation>
    <scope>NUCLEOTIDE SEQUENCE</scope>
</reference>
<feature type="domain" description="EamA" evidence="7">
    <location>
        <begin position="7"/>
        <end position="141"/>
    </location>
</feature>
<accession>A0A381XZY3</accession>
<evidence type="ECO:0000256" key="2">
    <source>
        <dbReference type="ARBA" id="ARBA00022475"/>
    </source>
</evidence>
<feature type="transmembrane region" description="Helical" evidence="6">
    <location>
        <begin position="274"/>
        <end position="292"/>
    </location>
</feature>
<dbReference type="PANTHER" id="PTHR32322:SF18">
    <property type="entry name" value="S-ADENOSYLMETHIONINE_S-ADENOSYLHOMOCYSTEINE TRANSPORTER"/>
    <property type="match status" value="1"/>
</dbReference>
<dbReference type="SUPFAM" id="SSF103481">
    <property type="entry name" value="Multidrug resistance efflux transporter EmrE"/>
    <property type="match status" value="2"/>
</dbReference>
<keyword evidence="2" id="KW-1003">Cell membrane</keyword>
<evidence type="ECO:0000256" key="3">
    <source>
        <dbReference type="ARBA" id="ARBA00022692"/>
    </source>
</evidence>
<evidence type="ECO:0000256" key="6">
    <source>
        <dbReference type="SAM" id="Phobius"/>
    </source>
</evidence>
<dbReference type="InterPro" id="IPR037185">
    <property type="entry name" value="EmrE-like"/>
</dbReference>
<dbReference type="InterPro" id="IPR000620">
    <property type="entry name" value="EamA_dom"/>
</dbReference>
<feature type="transmembrane region" description="Helical" evidence="6">
    <location>
        <begin position="222"/>
        <end position="240"/>
    </location>
</feature>
<evidence type="ECO:0000256" key="4">
    <source>
        <dbReference type="ARBA" id="ARBA00022989"/>
    </source>
</evidence>
<dbReference type="EMBL" id="UINC01017002">
    <property type="protein sequence ID" value="SVA70349.1"/>
    <property type="molecule type" value="Genomic_DNA"/>
</dbReference>
<feature type="transmembrane region" description="Helical" evidence="6">
    <location>
        <begin position="182"/>
        <end position="202"/>
    </location>
</feature>
<keyword evidence="5 6" id="KW-0472">Membrane</keyword>
<evidence type="ECO:0000259" key="7">
    <source>
        <dbReference type="Pfam" id="PF00892"/>
    </source>
</evidence>
<proteinExistence type="predicted"/>
<keyword evidence="4 6" id="KW-1133">Transmembrane helix</keyword>